<feature type="domain" description="OmpR/PhoB-type" evidence="3">
    <location>
        <begin position="1"/>
        <end position="98"/>
    </location>
</feature>
<dbReference type="InterPro" id="IPR001867">
    <property type="entry name" value="OmpR/PhoB-type_DNA-bd"/>
</dbReference>
<name>A0ABU3A0K6_9GAMM</name>
<dbReference type="InterPro" id="IPR036388">
    <property type="entry name" value="WH-like_DNA-bd_sf"/>
</dbReference>
<sequence>MLYQINNREVDIDLYQIRYDEKVVAVEPKVFDLIVYFINHRDRVISRAELFEQVWEGRTVSDTSLSNHIKSARKVLGDNGELQCVIKTVRSRGYQFIAEVQCVTSNEKFLEHSEKNLSDGDHNLHSQPLDSSQENTLGQPIQGRGKAFFFVVFIFLLFVTYKWTNTSNEEKGEKGYLLVVPFSIASNHSENWRALSDQMTREIIQNLRKISELNVVPPPSSFTFKSNKVRSHIKTQLPNVDYVLDGVLSESKSGELRLTLELENIKSGELLWDGDFDIQKNNHNLFDIQNNIASSVSESLKVIMLDKEKFVLTKAPTSNLKAYDSYVQGQYQLSLMTHDSVLHAIKLFNQAIELDAKFEAAYIAKSDAYRVIMVLFDKPKNILPKVISAALDVLAINPDSAQVMSHLGIAYVHSWQWEKAWQMLSMAKNRDPSIALTELGFTLYYAAMGNVAGVKRSLNKASDLDPLNQEIAEWGMWALMMNNEIDAAIKWGEEKQQQHPNNPYPLLSLSVAKYIKGNFTESINLAEQGVALSQREAFPLILLAQSYARAGQKNKARALMTEAQTKAQYVCPYETAITNILLDDTDDIFPLLEKAIDYQSNCLIFSKNDPRLHLIRRDIRFTEILKTIGLDDEAMAEYSR</sequence>
<keyword evidence="5" id="KW-1185">Reference proteome</keyword>
<dbReference type="PANTHER" id="PTHR12558">
    <property type="entry name" value="CELL DIVISION CYCLE 16,23,27"/>
    <property type="match status" value="1"/>
</dbReference>
<protein>
    <submittedName>
        <fullName evidence="4">Winged helix-turn-helix domain-containing protein</fullName>
    </submittedName>
</protein>
<keyword evidence="1 2" id="KW-0238">DNA-binding</keyword>
<dbReference type="RefSeq" id="WP_311580447.1">
    <property type="nucleotide sequence ID" value="NZ_JAVRIF010000004.1"/>
</dbReference>
<dbReference type="PROSITE" id="PS51755">
    <property type="entry name" value="OMPR_PHOB"/>
    <property type="match status" value="1"/>
</dbReference>
<dbReference type="SMART" id="SM00862">
    <property type="entry name" value="Trans_reg_C"/>
    <property type="match status" value="1"/>
</dbReference>
<dbReference type="Pfam" id="PF00486">
    <property type="entry name" value="Trans_reg_C"/>
    <property type="match status" value="1"/>
</dbReference>
<dbReference type="CDD" id="cd00383">
    <property type="entry name" value="trans_reg_C"/>
    <property type="match status" value="1"/>
</dbReference>
<comment type="caution">
    <text evidence="4">The sequence shown here is derived from an EMBL/GenBank/DDBJ whole genome shotgun (WGS) entry which is preliminary data.</text>
</comment>
<evidence type="ECO:0000256" key="1">
    <source>
        <dbReference type="ARBA" id="ARBA00023125"/>
    </source>
</evidence>
<dbReference type="Gene3D" id="1.10.10.10">
    <property type="entry name" value="Winged helix-like DNA-binding domain superfamily/Winged helix DNA-binding domain"/>
    <property type="match status" value="1"/>
</dbReference>
<dbReference type="Proteomes" id="UP001266357">
    <property type="component" value="Unassembled WGS sequence"/>
</dbReference>
<evidence type="ECO:0000313" key="4">
    <source>
        <dbReference type="EMBL" id="MDT0603709.1"/>
    </source>
</evidence>
<gene>
    <name evidence="4" type="ORF">RM573_08900</name>
</gene>
<feature type="DNA-binding region" description="OmpR/PhoB-type" evidence="2">
    <location>
        <begin position="1"/>
        <end position="98"/>
    </location>
</feature>
<dbReference type="SUPFAM" id="SSF48452">
    <property type="entry name" value="TPR-like"/>
    <property type="match status" value="1"/>
</dbReference>
<dbReference type="PANTHER" id="PTHR12558:SF33">
    <property type="entry name" value="BLL7664 PROTEIN"/>
    <property type="match status" value="1"/>
</dbReference>
<dbReference type="Gene3D" id="1.25.40.10">
    <property type="entry name" value="Tetratricopeptide repeat domain"/>
    <property type="match status" value="1"/>
</dbReference>
<dbReference type="EMBL" id="JAVRIF010000004">
    <property type="protein sequence ID" value="MDT0603709.1"/>
    <property type="molecule type" value="Genomic_DNA"/>
</dbReference>
<dbReference type="InterPro" id="IPR016032">
    <property type="entry name" value="Sig_transdc_resp-reg_C-effctor"/>
</dbReference>
<dbReference type="SUPFAM" id="SSF46894">
    <property type="entry name" value="C-terminal effector domain of the bipartite response regulators"/>
    <property type="match status" value="1"/>
</dbReference>
<reference evidence="4 5" key="1">
    <citation type="submission" date="2023-09" db="EMBL/GenBank/DDBJ databases">
        <authorList>
            <person name="Rey-Velasco X."/>
        </authorList>
    </citation>
    <scope>NUCLEOTIDE SEQUENCE [LARGE SCALE GENOMIC DNA]</scope>
    <source>
        <strain evidence="4 5">W431</strain>
    </source>
</reference>
<evidence type="ECO:0000259" key="3">
    <source>
        <dbReference type="PROSITE" id="PS51755"/>
    </source>
</evidence>
<evidence type="ECO:0000256" key="2">
    <source>
        <dbReference type="PROSITE-ProRule" id="PRU01091"/>
    </source>
</evidence>
<organism evidence="4 5">
    <name type="scientific">Thalassotalea castellviae</name>
    <dbReference type="NCBI Taxonomy" id="3075612"/>
    <lineage>
        <taxon>Bacteria</taxon>
        <taxon>Pseudomonadati</taxon>
        <taxon>Pseudomonadota</taxon>
        <taxon>Gammaproteobacteria</taxon>
        <taxon>Alteromonadales</taxon>
        <taxon>Colwelliaceae</taxon>
        <taxon>Thalassotalea</taxon>
    </lineage>
</organism>
<accession>A0ABU3A0K6</accession>
<dbReference type="InterPro" id="IPR011990">
    <property type="entry name" value="TPR-like_helical_dom_sf"/>
</dbReference>
<evidence type="ECO:0000313" key="5">
    <source>
        <dbReference type="Proteomes" id="UP001266357"/>
    </source>
</evidence>
<proteinExistence type="predicted"/>